<name>A0A833URU5_ACIBZ</name>
<dbReference type="AlphaFoldDB" id="A0A833URU5"/>
<dbReference type="Pfam" id="PF05488">
    <property type="entry name" value="PAAR_motif"/>
    <property type="match status" value="1"/>
</dbReference>
<protein>
    <recommendedName>
        <fullName evidence="3">PAAR domain-containing protein</fullName>
    </recommendedName>
</protein>
<gene>
    <name evidence="1" type="ORF">GAK29_01607</name>
</gene>
<accession>A0A833URU5</accession>
<sequence length="190" mass="20419">MALPYITLGSPTTGGGKIISGQSSFLIEGKAIACVGDKASCPKHKCVATIMVGDNHMLVMDKAAAQHNSPLSCGCKCIGDQYLMVGDNGGGLGLETIKSSNISSATSQNQIDSFADEQKEIHKIQFQIIDEHDQKPLQELLYEIYSKDSGALLVKGYTDKDGLTAIYESEYSPETIELFTVDLSKPLEPL</sequence>
<dbReference type="InterPro" id="IPR008727">
    <property type="entry name" value="PAAR_motif"/>
</dbReference>
<reference evidence="2" key="1">
    <citation type="journal article" date="2020" name="MBio">
        <title>Horizontal gene transfer to a defensive symbiont with a reduced genome amongst a multipartite beetle microbiome.</title>
        <authorList>
            <person name="Waterworth S.C."/>
            <person name="Florez L.V."/>
            <person name="Rees E.R."/>
            <person name="Hertweck C."/>
            <person name="Kaltenpoth M."/>
            <person name="Kwan J.C."/>
        </authorList>
    </citation>
    <scope>NUCLEOTIDE SEQUENCE [LARGE SCALE GENOMIC DNA]</scope>
</reference>
<evidence type="ECO:0000313" key="2">
    <source>
        <dbReference type="Proteomes" id="UP000490535"/>
    </source>
</evidence>
<proteinExistence type="predicted"/>
<dbReference type="CDD" id="cd14744">
    <property type="entry name" value="PAAR_CT_2"/>
    <property type="match status" value="1"/>
</dbReference>
<comment type="caution">
    <text evidence="1">The sequence shown here is derived from an EMBL/GenBank/DDBJ whole genome shotgun (WGS) entry which is preliminary data.</text>
</comment>
<evidence type="ECO:0000313" key="1">
    <source>
        <dbReference type="EMBL" id="KAF1025937.1"/>
    </source>
</evidence>
<evidence type="ECO:0008006" key="3">
    <source>
        <dbReference type="Google" id="ProtNLM"/>
    </source>
</evidence>
<organism evidence="1 2">
    <name type="scientific">Acinetobacter bereziniae</name>
    <name type="common">Acinetobacter genomosp. 10</name>
    <dbReference type="NCBI Taxonomy" id="106648"/>
    <lineage>
        <taxon>Bacteria</taxon>
        <taxon>Pseudomonadati</taxon>
        <taxon>Pseudomonadota</taxon>
        <taxon>Gammaproteobacteria</taxon>
        <taxon>Moraxellales</taxon>
        <taxon>Moraxellaceae</taxon>
        <taxon>Acinetobacter</taxon>
    </lineage>
</organism>
<dbReference type="Proteomes" id="UP000490535">
    <property type="component" value="Unassembled WGS sequence"/>
</dbReference>
<dbReference type="Gene3D" id="2.60.200.60">
    <property type="match status" value="1"/>
</dbReference>
<dbReference type="EMBL" id="WNDP01000031">
    <property type="protein sequence ID" value="KAF1025937.1"/>
    <property type="molecule type" value="Genomic_DNA"/>
</dbReference>